<dbReference type="Pfam" id="PF00512">
    <property type="entry name" value="HisKA"/>
    <property type="match status" value="1"/>
</dbReference>
<dbReference type="CDD" id="cd00082">
    <property type="entry name" value="HisKA"/>
    <property type="match status" value="1"/>
</dbReference>
<dbReference type="SUPFAM" id="SSF47384">
    <property type="entry name" value="Homodimeric domain of signal transducing histidine kinase"/>
    <property type="match status" value="1"/>
</dbReference>
<protein>
    <recommendedName>
        <fullName evidence="2">histidine kinase</fullName>
        <ecNumber evidence="2">2.7.13.3</ecNumber>
    </recommendedName>
</protein>
<dbReference type="InterPro" id="IPR001789">
    <property type="entry name" value="Sig_transdc_resp-reg_receiver"/>
</dbReference>
<dbReference type="SMART" id="SM00387">
    <property type="entry name" value="HATPase_c"/>
    <property type="match status" value="1"/>
</dbReference>
<dbReference type="SMART" id="SM00086">
    <property type="entry name" value="PAC"/>
    <property type="match status" value="1"/>
</dbReference>
<feature type="domain" description="Response regulatory" evidence="7">
    <location>
        <begin position="5"/>
        <end position="122"/>
    </location>
</feature>
<evidence type="ECO:0000256" key="3">
    <source>
        <dbReference type="ARBA" id="ARBA00022553"/>
    </source>
</evidence>
<dbReference type="InterPro" id="IPR036097">
    <property type="entry name" value="HisK_dim/P_sf"/>
</dbReference>
<dbReference type="PRINTS" id="PR00344">
    <property type="entry name" value="BCTRLSENSOR"/>
</dbReference>
<feature type="domain" description="PAC" evidence="8">
    <location>
        <begin position="221"/>
        <end position="274"/>
    </location>
</feature>
<evidence type="ECO:0000259" key="6">
    <source>
        <dbReference type="PROSITE" id="PS50109"/>
    </source>
</evidence>
<dbReference type="PROSITE" id="PS50110">
    <property type="entry name" value="RESPONSE_REGULATORY"/>
    <property type="match status" value="2"/>
</dbReference>
<dbReference type="Gene3D" id="3.30.565.10">
    <property type="entry name" value="Histidine kinase-like ATPase, C-terminal domain"/>
    <property type="match status" value="1"/>
</dbReference>
<dbReference type="EMBL" id="CP056775">
    <property type="protein sequence ID" value="QRR03287.1"/>
    <property type="molecule type" value="Genomic_DNA"/>
</dbReference>
<dbReference type="Gene3D" id="1.10.287.130">
    <property type="match status" value="1"/>
</dbReference>
<evidence type="ECO:0000313" key="10">
    <source>
        <dbReference type="Proteomes" id="UP000612680"/>
    </source>
</evidence>
<feature type="modified residue" description="4-aspartylphosphate" evidence="5">
    <location>
        <position position="585"/>
    </location>
</feature>
<dbReference type="NCBIfam" id="TIGR00229">
    <property type="entry name" value="sensory_box"/>
    <property type="match status" value="1"/>
</dbReference>
<keyword evidence="10" id="KW-1185">Reference proteome</keyword>
<dbReference type="InterPro" id="IPR011006">
    <property type="entry name" value="CheY-like_superfamily"/>
</dbReference>
<dbReference type="CDD" id="cd16922">
    <property type="entry name" value="HATPase_EvgS-ArcB-TorS-like"/>
    <property type="match status" value="1"/>
</dbReference>
<reference evidence="9 10" key="1">
    <citation type="submission" date="2020-06" db="EMBL/GenBank/DDBJ databases">
        <title>Dyadobacter sandarakinus sp. nov., isolated from the soil of the Arctic Yellow River Station.</title>
        <authorList>
            <person name="Zhang Y."/>
            <person name="Peng F."/>
        </authorList>
    </citation>
    <scope>NUCLEOTIDE SEQUENCE [LARGE SCALE GENOMIC DNA]</scope>
    <source>
        <strain evidence="9 10">Q3-56</strain>
    </source>
</reference>
<dbReference type="Pfam" id="PF08447">
    <property type="entry name" value="PAS_3"/>
    <property type="match status" value="1"/>
</dbReference>
<dbReference type="SUPFAM" id="SSF52172">
    <property type="entry name" value="CheY-like"/>
    <property type="match status" value="2"/>
</dbReference>
<dbReference type="InterPro" id="IPR004358">
    <property type="entry name" value="Sig_transdc_His_kin-like_C"/>
</dbReference>
<dbReference type="CDD" id="cd00130">
    <property type="entry name" value="PAS"/>
    <property type="match status" value="1"/>
</dbReference>
<keyword evidence="3 5" id="KW-0597">Phosphoprotein</keyword>
<dbReference type="PANTHER" id="PTHR45339">
    <property type="entry name" value="HYBRID SIGNAL TRANSDUCTION HISTIDINE KINASE J"/>
    <property type="match status" value="1"/>
</dbReference>
<dbReference type="Proteomes" id="UP000612680">
    <property type="component" value="Chromosome"/>
</dbReference>
<dbReference type="SMART" id="SM00388">
    <property type="entry name" value="HisKA"/>
    <property type="match status" value="1"/>
</dbReference>
<evidence type="ECO:0000259" key="7">
    <source>
        <dbReference type="PROSITE" id="PS50110"/>
    </source>
</evidence>
<evidence type="ECO:0000256" key="5">
    <source>
        <dbReference type="PROSITE-ProRule" id="PRU00169"/>
    </source>
</evidence>
<dbReference type="CDD" id="cd00156">
    <property type="entry name" value="REC"/>
    <property type="match status" value="1"/>
</dbReference>
<dbReference type="Pfam" id="PF00072">
    <property type="entry name" value="Response_reg"/>
    <property type="match status" value="2"/>
</dbReference>
<dbReference type="PROSITE" id="PS50113">
    <property type="entry name" value="PAC"/>
    <property type="match status" value="1"/>
</dbReference>
<dbReference type="InterPro" id="IPR003661">
    <property type="entry name" value="HisK_dim/P_dom"/>
</dbReference>
<dbReference type="SUPFAM" id="SSF55785">
    <property type="entry name" value="PYP-like sensor domain (PAS domain)"/>
    <property type="match status" value="1"/>
</dbReference>
<dbReference type="InterPro" id="IPR001610">
    <property type="entry name" value="PAC"/>
</dbReference>
<dbReference type="InterPro" id="IPR003594">
    <property type="entry name" value="HATPase_dom"/>
</dbReference>
<keyword evidence="4" id="KW-0902">Two-component regulatory system</keyword>
<feature type="domain" description="Histidine kinase" evidence="6">
    <location>
        <begin position="292"/>
        <end position="514"/>
    </location>
</feature>
<dbReference type="InterPro" id="IPR036890">
    <property type="entry name" value="HATPase_C_sf"/>
</dbReference>
<evidence type="ECO:0000256" key="2">
    <source>
        <dbReference type="ARBA" id="ARBA00012438"/>
    </source>
</evidence>
<evidence type="ECO:0000256" key="1">
    <source>
        <dbReference type="ARBA" id="ARBA00000085"/>
    </source>
</evidence>
<proteinExistence type="predicted"/>
<dbReference type="InterPro" id="IPR000014">
    <property type="entry name" value="PAS"/>
</dbReference>
<organism evidence="9 10">
    <name type="scientific">Dyadobacter sandarakinus</name>
    <dbReference type="NCBI Taxonomy" id="2747268"/>
    <lineage>
        <taxon>Bacteria</taxon>
        <taxon>Pseudomonadati</taxon>
        <taxon>Bacteroidota</taxon>
        <taxon>Cytophagia</taxon>
        <taxon>Cytophagales</taxon>
        <taxon>Spirosomataceae</taxon>
        <taxon>Dyadobacter</taxon>
    </lineage>
</organism>
<dbReference type="PANTHER" id="PTHR45339:SF1">
    <property type="entry name" value="HYBRID SIGNAL TRANSDUCTION HISTIDINE KINASE J"/>
    <property type="match status" value="1"/>
</dbReference>
<dbReference type="EC" id="2.7.13.3" evidence="2"/>
<dbReference type="InterPro" id="IPR035965">
    <property type="entry name" value="PAS-like_dom_sf"/>
</dbReference>
<dbReference type="SUPFAM" id="SSF55874">
    <property type="entry name" value="ATPase domain of HSP90 chaperone/DNA topoisomerase II/histidine kinase"/>
    <property type="match status" value="1"/>
</dbReference>
<dbReference type="SMART" id="SM00448">
    <property type="entry name" value="REC"/>
    <property type="match status" value="2"/>
</dbReference>
<dbReference type="InterPro" id="IPR000700">
    <property type="entry name" value="PAS-assoc_C"/>
</dbReference>
<accession>A0ABX7IAZ3</accession>
<feature type="modified residue" description="4-aspartylphosphate" evidence="5">
    <location>
        <position position="57"/>
    </location>
</feature>
<dbReference type="InterPro" id="IPR013655">
    <property type="entry name" value="PAS_fold_3"/>
</dbReference>
<dbReference type="Gene3D" id="3.30.450.20">
    <property type="entry name" value="PAS domain"/>
    <property type="match status" value="1"/>
</dbReference>
<name>A0ABX7IAZ3_9BACT</name>
<evidence type="ECO:0000256" key="4">
    <source>
        <dbReference type="ARBA" id="ARBA00023012"/>
    </source>
</evidence>
<dbReference type="Gene3D" id="3.40.50.2300">
    <property type="match status" value="2"/>
</dbReference>
<evidence type="ECO:0000259" key="8">
    <source>
        <dbReference type="PROSITE" id="PS50113"/>
    </source>
</evidence>
<sequence length="667" mass="75087">MTPLKVLLVEDDAIDAMEFMRAVRKSQVQIGEVKTCRYAEEALSALTSWEPGCVFLDYQLPRTNGLELLKRMKKMAPALPVVVLTSQGDERIAVEMMKAGAMDYFPKSEINPERLIKVFHTISQMIFAEQARVEAEHELAKKDAFINKIALLSPNIMYVIDIENWTEIFHNRQIWNILGYTDGLVPDMGNGFSGIIDPQDHRLFKEHYSRMRKWVRDSEVVEKEFRLKHRDGSDVWILTREVPFRRNGGGKVKEVLGTAIDITGRKLAEQELLSAKQAAEEATRIKSDFLSTMSHEIRTPMNAIVGFTDLLLVGQLDSQQRQYLNTIKYSADNLMVILNDILDFSKIEAGKFKLDRFEFDIRDRIAYLVDTFRIRATQKDVDLFFCVDDDVPGILLGDPHRLNQILVNLVGNALKFTEEGCVRISLHLDKDYGNNADIRIEVADTGIGISEDKMNTIFDSFSQAHHNDANKFFGGTGLGLTITRQLTELLDGTIKAESTLGKGSVFTVTLNFGKGDTSYREEKTDNPVVHSLKGYRILAAEDILANQILLKHLLEKWEAGYTICSNGKELLGALAENDFDLILMDIQMPVMDGITAMKKIQSSMLHKAHIPVIALTADTFAVQTPEIAQCNFSGFVTKPFKAGDLISEISRHLVLEASGQEPRFSAN</sequence>
<gene>
    <name evidence="9" type="ORF">HWI92_21395</name>
</gene>
<feature type="domain" description="Response regulatory" evidence="7">
    <location>
        <begin position="536"/>
        <end position="653"/>
    </location>
</feature>
<comment type="catalytic activity">
    <reaction evidence="1">
        <text>ATP + protein L-histidine = ADP + protein N-phospho-L-histidine.</text>
        <dbReference type="EC" id="2.7.13.3"/>
    </reaction>
</comment>
<dbReference type="Pfam" id="PF02518">
    <property type="entry name" value="HATPase_c"/>
    <property type="match status" value="1"/>
</dbReference>
<evidence type="ECO:0000313" key="9">
    <source>
        <dbReference type="EMBL" id="QRR03287.1"/>
    </source>
</evidence>
<dbReference type="PROSITE" id="PS50109">
    <property type="entry name" value="HIS_KIN"/>
    <property type="match status" value="1"/>
</dbReference>
<dbReference type="RefSeq" id="WP_204659082.1">
    <property type="nucleotide sequence ID" value="NZ_CP056775.1"/>
</dbReference>
<dbReference type="InterPro" id="IPR005467">
    <property type="entry name" value="His_kinase_dom"/>
</dbReference>
<dbReference type="CDD" id="cd17546">
    <property type="entry name" value="REC_hyHK_CKI1_RcsC-like"/>
    <property type="match status" value="1"/>
</dbReference>